<reference evidence="1 2" key="1">
    <citation type="submission" date="2014-04" db="EMBL/GenBank/DDBJ databases">
        <authorList>
            <consortium name="DOE Joint Genome Institute"/>
            <person name="Kuo A."/>
            <person name="Kohler A."/>
            <person name="Nagy L.G."/>
            <person name="Floudas D."/>
            <person name="Copeland A."/>
            <person name="Barry K.W."/>
            <person name="Cichocki N."/>
            <person name="Veneault-Fourrey C."/>
            <person name="LaButti K."/>
            <person name="Lindquist E.A."/>
            <person name="Lipzen A."/>
            <person name="Lundell T."/>
            <person name="Morin E."/>
            <person name="Murat C."/>
            <person name="Sun H."/>
            <person name="Tunlid A."/>
            <person name="Henrissat B."/>
            <person name="Grigoriev I.V."/>
            <person name="Hibbett D.S."/>
            <person name="Martin F."/>
            <person name="Nordberg H.P."/>
            <person name="Cantor M.N."/>
            <person name="Hua S.X."/>
        </authorList>
    </citation>
    <scope>NUCLEOTIDE SEQUENCE [LARGE SCALE GENOMIC DNA]</scope>
    <source>
        <strain evidence="1 2">LaAM-08-1</strain>
    </source>
</reference>
<proteinExistence type="predicted"/>
<organism evidence="1 2">
    <name type="scientific">Laccaria amethystina LaAM-08-1</name>
    <dbReference type="NCBI Taxonomy" id="1095629"/>
    <lineage>
        <taxon>Eukaryota</taxon>
        <taxon>Fungi</taxon>
        <taxon>Dikarya</taxon>
        <taxon>Basidiomycota</taxon>
        <taxon>Agaricomycotina</taxon>
        <taxon>Agaricomycetes</taxon>
        <taxon>Agaricomycetidae</taxon>
        <taxon>Agaricales</taxon>
        <taxon>Agaricineae</taxon>
        <taxon>Hydnangiaceae</taxon>
        <taxon>Laccaria</taxon>
    </lineage>
</organism>
<dbReference type="EMBL" id="KN838706">
    <property type="protein sequence ID" value="KIJ96936.1"/>
    <property type="molecule type" value="Genomic_DNA"/>
</dbReference>
<keyword evidence="2" id="KW-1185">Reference proteome</keyword>
<evidence type="ECO:0000313" key="1">
    <source>
        <dbReference type="EMBL" id="KIJ96936.1"/>
    </source>
</evidence>
<evidence type="ECO:0000313" key="2">
    <source>
        <dbReference type="Proteomes" id="UP000054477"/>
    </source>
</evidence>
<reference evidence="2" key="2">
    <citation type="submission" date="2015-01" db="EMBL/GenBank/DDBJ databases">
        <title>Evolutionary Origins and Diversification of the Mycorrhizal Mutualists.</title>
        <authorList>
            <consortium name="DOE Joint Genome Institute"/>
            <consortium name="Mycorrhizal Genomics Consortium"/>
            <person name="Kohler A."/>
            <person name="Kuo A."/>
            <person name="Nagy L.G."/>
            <person name="Floudas D."/>
            <person name="Copeland A."/>
            <person name="Barry K.W."/>
            <person name="Cichocki N."/>
            <person name="Veneault-Fourrey C."/>
            <person name="LaButti K."/>
            <person name="Lindquist E.A."/>
            <person name="Lipzen A."/>
            <person name="Lundell T."/>
            <person name="Morin E."/>
            <person name="Murat C."/>
            <person name="Riley R."/>
            <person name="Ohm R."/>
            <person name="Sun H."/>
            <person name="Tunlid A."/>
            <person name="Henrissat B."/>
            <person name="Grigoriev I.V."/>
            <person name="Hibbett D.S."/>
            <person name="Martin F."/>
        </authorList>
    </citation>
    <scope>NUCLEOTIDE SEQUENCE [LARGE SCALE GENOMIC DNA]</scope>
    <source>
        <strain evidence="2">LaAM-08-1</strain>
    </source>
</reference>
<protein>
    <submittedName>
        <fullName evidence="1">Uncharacterized protein</fullName>
    </submittedName>
</protein>
<dbReference type="STRING" id="1095629.A0A0C9XGY7"/>
<gene>
    <name evidence="1" type="ORF">K443DRAFT_106389</name>
</gene>
<name>A0A0C9XGY7_9AGAR</name>
<dbReference type="OrthoDB" id="445556at2759"/>
<accession>A0A0C9XGY7</accession>
<dbReference type="HOGENOM" id="CLU_165183_0_0_1"/>
<dbReference type="Proteomes" id="UP000054477">
    <property type="component" value="Unassembled WGS sequence"/>
</dbReference>
<dbReference type="AlphaFoldDB" id="A0A0C9XGY7"/>
<sequence length="122" mass="13893">HAHFQAITEAYDVLKGKTSQSRALSLSDSQALDTTYRSRAAWRTMRQSRQELYKSGAANESWKDTVIILGVAGMILIVLYETTTTQREVMAEVARSCIYSVYREYKQPQTERSSHQEAKPKS</sequence>
<feature type="non-terminal residue" evidence="1">
    <location>
        <position position="1"/>
    </location>
</feature>